<dbReference type="Proteomes" id="UP000824229">
    <property type="component" value="Unassembled WGS sequence"/>
</dbReference>
<gene>
    <name evidence="2" type="ORF">H9872_10210</name>
</gene>
<reference evidence="2" key="1">
    <citation type="journal article" date="2021" name="PeerJ">
        <title>Extensive microbial diversity within the chicken gut microbiome revealed by metagenomics and culture.</title>
        <authorList>
            <person name="Gilroy R."/>
            <person name="Ravi A."/>
            <person name="Getino M."/>
            <person name="Pursley I."/>
            <person name="Horton D.L."/>
            <person name="Alikhan N.F."/>
            <person name="Baker D."/>
            <person name="Gharbi K."/>
            <person name="Hall N."/>
            <person name="Watson M."/>
            <person name="Adriaenssens E.M."/>
            <person name="Foster-Nyarko E."/>
            <person name="Jarju S."/>
            <person name="Secka A."/>
            <person name="Antonio M."/>
            <person name="Oren A."/>
            <person name="Chaudhuri R.R."/>
            <person name="La Ragione R."/>
            <person name="Hildebrand F."/>
            <person name="Pallen M.J."/>
        </authorList>
    </citation>
    <scope>NUCLEOTIDE SEQUENCE</scope>
    <source>
        <strain evidence="2">B5-657</strain>
    </source>
</reference>
<dbReference type="Gene3D" id="2.40.50.180">
    <property type="entry name" value="CheA-289, Domain 4"/>
    <property type="match status" value="1"/>
</dbReference>
<evidence type="ECO:0000313" key="2">
    <source>
        <dbReference type="EMBL" id="MBU3805113.1"/>
    </source>
</evidence>
<dbReference type="EMBL" id="JAHLFQ010000240">
    <property type="protein sequence ID" value="MBU3805113.1"/>
    <property type="molecule type" value="Genomic_DNA"/>
</dbReference>
<dbReference type="InterPro" id="IPR002545">
    <property type="entry name" value="CheW-lke_dom"/>
</dbReference>
<dbReference type="InterPro" id="IPR039315">
    <property type="entry name" value="CheW"/>
</dbReference>
<name>A0A9E2NP62_9FIRM</name>
<dbReference type="GO" id="GO:0006935">
    <property type="term" value="P:chemotaxis"/>
    <property type="evidence" value="ECO:0007669"/>
    <property type="project" value="InterPro"/>
</dbReference>
<dbReference type="SUPFAM" id="SSF50341">
    <property type="entry name" value="CheW-like"/>
    <property type="match status" value="1"/>
</dbReference>
<protein>
    <submittedName>
        <fullName evidence="2">Chemotaxis protein CheW</fullName>
    </submittedName>
</protein>
<dbReference type="Pfam" id="PF01584">
    <property type="entry name" value="CheW"/>
    <property type="match status" value="1"/>
</dbReference>
<evidence type="ECO:0000259" key="1">
    <source>
        <dbReference type="PROSITE" id="PS50851"/>
    </source>
</evidence>
<comment type="caution">
    <text evidence="2">The sequence shown here is derived from an EMBL/GenBank/DDBJ whole genome shotgun (WGS) entry which is preliminary data.</text>
</comment>
<proteinExistence type="predicted"/>
<dbReference type="GO" id="GO:0005829">
    <property type="term" value="C:cytosol"/>
    <property type="evidence" value="ECO:0007669"/>
    <property type="project" value="TreeGrafter"/>
</dbReference>
<sequence length="139" mass="16226">MVRQYLLFEVAESKYAIKTSDVVKIVSMQPITRIPNTPHDIRGLINLRGRIVVVVDTRKRWHHEMKEDDLKTSIIVTNFNEKWIGWVVDAIDKIMYFEEEDFLPIAWGKIVQEIPLVDKVICYQQELVGVVSEINLMGK</sequence>
<dbReference type="PROSITE" id="PS50851">
    <property type="entry name" value="CHEW"/>
    <property type="match status" value="1"/>
</dbReference>
<dbReference type="GO" id="GO:0007165">
    <property type="term" value="P:signal transduction"/>
    <property type="evidence" value="ECO:0007669"/>
    <property type="project" value="InterPro"/>
</dbReference>
<accession>A0A9E2NP62</accession>
<dbReference type="AlphaFoldDB" id="A0A9E2NP62"/>
<dbReference type="PANTHER" id="PTHR22617:SF23">
    <property type="entry name" value="CHEMOTAXIS PROTEIN CHEW"/>
    <property type="match status" value="1"/>
</dbReference>
<reference evidence="2" key="2">
    <citation type="submission" date="2021-04" db="EMBL/GenBank/DDBJ databases">
        <authorList>
            <person name="Gilroy R."/>
        </authorList>
    </citation>
    <scope>NUCLEOTIDE SEQUENCE</scope>
    <source>
        <strain evidence="2">B5-657</strain>
    </source>
</reference>
<dbReference type="InterPro" id="IPR036061">
    <property type="entry name" value="CheW-like_dom_sf"/>
</dbReference>
<organism evidence="2 3">
    <name type="scientific">Candidatus Cellulosilyticum pullistercoris</name>
    <dbReference type="NCBI Taxonomy" id="2838521"/>
    <lineage>
        <taxon>Bacteria</taxon>
        <taxon>Bacillati</taxon>
        <taxon>Bacillota</taxon>
        <taxon>Clostridia</taxon>
        <taxon>Lachnospirales</taxon>
        <taxon>Cellulosilyticaceae</taxon>
        <taxon>Cellulosilyticum</taxon>
    </lineage>
</organism>
<feature type="domain" description="CheW-like" evidence="1">
    <location>
        <begin position="2"/>
        <end position="139"/>
    </location>
</feature>
<dbReference type="SMART" id="SM00260">
    <property type="entry name" value="CheW"/>
    <property type="match status" value="1"/>
</dbReference>
<dbReference type="PANTHER" id="PTHR22617">
    <property type="entry name" value="CHEMOTAXIS SENSOR HISTIDINE KINASE-RELATED"/>
    <property type="match status" value="1"/>
</dbReference>
<evidence type="ECO:0000313" key="3">
    <source>
        <dbReference type="Proteomes" id="UP000824229"/>
    </source>
</evidence>
<dbReference type="Gene3D" id="2.30.30.40">
    <property type="entry name" value="SH3 Domains"/>
    <property type="match status" value="1"/>
</dbReference>